<dbReference type="SUPFAM" id="SSF48452">
    <property type="entry name" value="TPR-like"/>
    <property type="match status" value="1"/>
</dbReference>
<sequence length="104" mass="11513">MSRREQLEAMLQQEPNDVFLHYALACELVKQGEVAAGCARFEVLHQQFPDYVPAWFKHAQVLAEHGELAAARSIGQSGLETARRLADLHAAGEIATFLDLLPAE</sequence>
<protein>
    <recommendedName>
        <fullName evidence="2">Tetratricopeptide repeat protein</fullName>
    </recommendedName>
</protein>
<comment type="caution">
    <text evidence="1">The sequence shown here is derived from an EMBL/GenBank/DDBJ whole genome shotgun (WGS) entry which is preliminary data.</text>
</comment>
<proteinExistence type="predicted"/>
<dbReference type="InterPro" id="IPR011990">
    <property type="entry name" value="TPR-like_helical_dom_sf"/>
</dbReference>
<dbReference type="Gene3D" id="1.25.40.10">
    <property type="entry name" value="Tetratricopeptide repeat domain"/>
    <property type="match status" value="1"/>
</dbReference>
<name>A0A7C4QTH6_9PLAN</name>
<accession>A0A7C4QTH6</accession>
<evidence type="ECO:0000313" key="1">
    <source>
        <dbReference type="EMBL" id="HGT38030.1"/>
    </source>
</evidence>
<gene>
    <name evidence="1" type="ORF">ENS64_01990</name>
</gene>
<dbReference type="AlphaFoldDB" id="A0A7C4QTH6"/>
<reference evidence="1" key="1">
    <citation type="journal article" date="2020" name="mSystems">
        <title>Genome- and Community-Level Interaction Insights into Carbon Utilization and Element Cycling Functions of Hydrothermarchaeota in Hydrothermal Sediment.</title>
        <authorList>
            <person name="Zhou Z."/>
            <person name="Liu Y."/>
            <person name="Xu W."/>
            <person name="Pan J."/>
            <person name="Luo Z.H."/>
            <person name="Li M."/>
        </authorList>
    </citation>
    <scope>NUCLEOTIDE SEQUENCE [LARGE SCALE GENOMIC DNA]</scope>
    <source>
        <strain evidence="1">SpSt-508</strain>
    </source>
</reference>
<dbReference type="EMBL" id="DSVQ01000005">
    <property type="protein sequence ID" value="HGT38030.1"/>
    <property type="molecule type" value="Genomic_DNA"/>
</dbReference>
<organism evidence="1">
    <name type="scientific">Schlesneria paludicola</name>
    <dbReference type="NCBI Taxonomy" id="360056"/>
    <lineage>
        <taxon>Bacteria</taxon>
        <taxon>Pseudomonadati</taxon>
        <taxon>Planctomycetota</taxon>
        <taxon>Planctomycetia</taxon>
        <taxon>Planctomycetales</taxon>
        <taxon>Planctomycetaceae</taxon>
        <taxon>Schlesneria</taxon>
    </lineage>
</organism>
<evidence type="ECO:0008006" key="2">
    <source>
        <dbReference type="Google" id="ProtNLM"/>
    </source>
</evidence>